<reference evidence="2" key="1">
    <citation type="journal article" date="2019" name="Int. J. Syst. Evol. Microbiol.">
        <title>The Global Catalogue of Microorganisms (GCM) 10K type strain sequencing project: providing services to taxonomists for standard genome sequencing and annotation.</title>
        <authorList>
            <consortium name="The Broad Institute Genomics Platform"/>
            <consortium name="The Broad Institute Genome Sequencing Center for Infectious Disease"/>
            <person name="Wu L."/>
            <person name="Ma J."/>
        </authorList>
    </citation>
    <scope>NUCLEOTIDE SEQUENCE [LARGE SCALE GENOMIC DNA]</scope>
    <source>
        <strain evidence="2">JCM 18537</strain>
    </source>
</reference>
<dbReference type="RefSeq" id="WP_345436164.1">
    <property type="nucleotide sequence ID" value="NZ_BAABKO010000001.1"/>
</dbReference>
<proteinExistence type="predicted"/>
<name>A0ABP8ZWG9_9MICO</name>
<organism evidence="1 2">
    <name type="scientific">Microbacterium gilvum</name>
    <dbReference type="NCBI Taxonomy" id="1336204"/>
    <lineage>
        <taxon>Bacteria</taxon>
        <taxon>Bacillati</taxon>
        <taxon>Actinomycetota</taxon>
        <taxon>Actinomycetes</taxon>
        <taxon>Micrococcales</taxon>
        <taxon>Microbacteriaceae</taxon>
        <taxon>Microbacterium</taxon>
    </lineage>
</organism>
<protein>
    <submittedName>
        <fullName evidence="1">Uncharacterized protein</fullName>
    </submittedName>
</protein>
<comment type="caution">
    <text evidence="1">The sequence shown here is derived from an EMBL/GenBank/DDBJ whole genome shotgun (WGS) entry which is preliminary data.</text>
</comment>
<gene>
    <name evidence="1" type="ORF">GCM10023351_07910</name>
</gene>
<evidence type="ECO:0000313" key="1">
    <source>
        <dbReference type="EMBL" id="GAA4766976.1"/>
    </source>
</evidence>
<evidence type="ECO:0000313" key="2">
    <source>
        <dbReference type="Proteomes" id="UP001501645"/>
    </source>
</evidence>
<keyword evidence="2" id="KW-1185">Reference proteome</keyword>
<sequence>MSDRRDALLRRARAAFGVPPARTLAEVGAVIRGRGGEPFDPSPFLDGLADEFIRRELIAGAFTLSGREALLSRASEEEREAFTLDEEEIAEFDPLEYGAEEELWTTWSFGMSNLERVIVLLERVDAESDVVGGFRVYGAGQWVRESLWASTGVVPRDPGMPSRDSALFGEAFQFEGRARFTAAPVE</sequence>
<dbReference type="Proteomes" id="UP001501645">
    <property type="component" value="Unassembled WGS sequence"/>
</dbReference>
<dbReference type="EMBL" id="BAABKO010000001">
    <property type="protein sequence ID" value="GAA4766976.1"/>
    <property type="molecule type" value="Genomic_DNA"/>
</dbReference>
<accession>A0ABP8ZWG9</accession>